<keyword evidence="2" id="KW-0677">Repeat</keyword>
<proteinExistence type="predicted"/>
<name>A0ABN2YHY4_9ACTN</name>
<feature type="domain" description="Sugar 3,4-ketoisomerase QdtA cupin" evidence="3">
    <location>
        <begin position="179"/>
        <end position="297"/>
    </location>
</feature>
<dbReference type="InterPro" id="IPR018357">
    <property type="entry name" value="Hexapep_transf_CS"/>
</dbReference>
<reference evidence="4 5" key="1">
    <citation type="journal article" date="2019" name="Int. J. Syst. Evol. Microbiol.">
        <title>The Global Catalogue of Microorganisms (GCM) 10K type strain sequencing project: providing services to taxonomists for standard genome sequencing and annotation.</title>
        <authorList>
            <consortium name="The Broad Institute Genomics Platform"/>
            <consortium name="The Broad Institute Genome Sequencing Center for Infectious Disease"/>
            <person name="Wu L."/>
            <person name="Ma J."/>
        </authorList>
    </citation>
    <scope>NUCLEOTIDE SEQUENCE [LARGE SCALE GENOMIC DNA]</scope>
    <source>
        <strain evidence="4 5">JCM 16021</strain>
    </source>
</reference>
<dbReference type="InterPro" id="IPR014710">
    <property type="entry name" value="RmlC-like_jellyroll"/>
</dbReference>
<dbReference type="CDD" id="cd03358">
    <property type="entry name" value="LbH_WxcM_N_like"/>
    <property type="match status" value="1"/>
</dbReference>
<dbReference type="Gene3D" id="2.60.120.10">
    <property type="entry name" value="Jelly Rolls"/>
    <property type="match status" value="1"/>
</dbReference>
<keyword evidence="5" id="KW-1185">Reference proteome</keyword>
<evidence type="ECO:0000256" key="2">
    <source>
        <dbReference type="ARBA" id="ARBA00022737"/>
    </source>
</evidence>
<dbReference type="InterPro" id="IPR011004">
    <property type="entry name" value="Trimer_LpxA-like_sf"/>
</dbReference>
<evidence type="ECO:0000256" key="1">
    <source>
        <dbReference type="ARBA" id="ARBA00022679"/>
    </source>
</evidence>
<dbReference type="InterPro" id="IPR050179">
    <property type="entry name" value="Trans_hexapeptide_repeat"/>
</dbReference>
<dbReference type="EMBL" id="BAAAQQ010000012">
    <property type="protein sequence ID" value="GAA2127167.1"/>
    <property type="molecule type" value="Genomic_DNA"/>
</dbReference>
<accession>A0ABN2YHY4</accession>
<dbReference type="InterPro" id="IPR011051">
    <property type="entry name" value="RmlC_Cupin_sf"/>
</dbReference>
<dbReference type="PANTHER" id="PTHR43300">
    <property type="entry name" value="ACETYLTRANSFERASE"/>
    <property type="match status" value="1"/>
</dbReference>
<sequence>MVFVHEQGLCESSSVGEGTRVWAFAHVLPGARLGADVNVCDHVFVENDVVVGDRVTIKCGVQLWDGLRVEDDVFIGPNVTFTNDPFPRSKAYPEEFSTTTVERAASIGGGAVILPGLTIGTGAMVGAGAVVTDDVPPHAVVVGNPARIVRYLDGGAGSRVAAPGEVSAPADAAGPTLARDMRGSLMALELDTQLPFTPRRFFCVYDVPSRKVRGEHAHRQCHQYLVALAGSVSCLVDDGTDRRTVVLDDPGTGLHVPPMSWGSQFNYSPDAVLAVFASHPYDPDDYIRDYQQFLAEVRLAGDGG</sequence>
<evidence type="ECO:0000259" key="3">
    <source>
        <dbReference type="Pfam" id="PF05523"/>
    </source>
</evidence>
<protein>
    <submittedName>
        <fullName evidence="4">WxcM-like domain-containing protein</fullName>
    </submittedName>
</protein>
<dbReference type="PANTHER" id="PTHR43300:SF4">
    <property type="entry name" value="ACYL-[ACYL-CARRIER-PROTEIN]--UDP-N-ACETYLGLUCOSAMINE O-ACYLTRANSFERASE"/>
    <property type="match status" value="1"/>
</dbReference>
<comment type="caution">
    <text evidence="4">The sequence shown here is derived from an EMBL/GenBank/DDBJ whole genome shotgun (WGS) entry which is preliminary data.</text>
</comment>
<dbReference type="CDD" id="cd20292">
    <property type="entry name" value="cupin_QdtA-like"/>
    <property type="match status" value="1"/>
</dbReference>
<dbReference type="Pfam" id="PF05523">
    <property type="entry name" value="FdtA"/>
    <property type="match status" value="1"/>
</dbReference>
<dbReference type="Gene3D" id="2.160.10.10">
    <property type="entry name" value="Hexapeptide repeat proteins"/>
    <property type="match status" value="1"/>
</dbReference>
<dbReference type="Proteomes" id="UP001500575">
    <property type="component" value="Unassembled WGS sequence"/>
</dbReference>
<dbReference type="InterPro" id="IPR008894">
    <property type="entry name" value="QdtA_cupin_dom"/>
</dbReference>
<gene>
    <name evidence="4" type="ORF">GCM10009843_26320</name>
</gene>
<evidence type="ECO:0000313" key="4">
    <source>
        <dbReference type="EMBL" id="GAA2127167.1"/>
    </source>
</evidence>
<dbReference type="SUPFAM" id="SSF51161">
    <property type="entry name" value="Trimeric LpxA-like enzymes"/>
    <property type="match status" value="1"/>
</dbReference>
<evidence type="ECO:0000313" key="5">
    <source>
        <dbReference type="Proteomes" id="UP001500575"/>
    </source>
</evidence>
<dbReference type="PROSITE" id="PS00101">
    <property type="entry name" value="HEXAPEP_TRANSFERASES"/>
    <property type="match status" value="1"/>
</dbReference>
<organism evidence="4 5">
    <name type="scientific">Nocardioides bigeumensis</name>
    <dbReference type="NCBI Taxonomy" id="433657"/>
    <lineage>
        <taxon>Bacteria</taxon>
        <taxon>Bacillati</taxon>
        <taxon>Actinomycetota</taxon>
        <taxon>Actinomycetes</taxon>
        <taxon>Propionibacteriales</taxon>
        <taxon>Nocardioidaceae</taxon>
        <taxon>Nocardioides</taxon>
    </lineage>
</organism>
<dbReference type="SUPFAM" id="SSF51182">
    <property type="entry name" value="RmlC-like cupins"/>
    <property type="match status" value="1"/>
</dbReference>
<keyword evidence="1" id="KW-0808">Transferase</keyword>